<dbReference type="Proteomes" id="UP000053558">
    <property type="component" value="Unassembled WGS sequence"/>
</dbReference>
<reference evidence="2" key="1">
    <citation type="journal article" date="2012" name="Science">
        <title>The Paleozoic origin of enzymatic lignin decomposition reconstructed from 31 fungal genomes.</title>
        <authorList>
            <person name="Floudas D."/>
            <person name="Binder M."/>
            <person name="Riley R."/>
            <person name="Barry K."/>
            <person name="Blanchette R.A."/>
            <person name="Henrissat B."/>
            <person name="Martinez A.T."/>
            <person name="Otillar R."/>
            <person name="Spatafora J.W."/>
            <person name="Yadav J.S."/>
            <person name="Aerts A."/>
            <person name="Benoit I."/>
            <person name="Boyd A."/>
            <person name="Carlson A."/>
            <person name="Copeland A."/>
            <person name="Coutinho P.M."/>
            <person name="de Vries R.P."/>
            <person name="Ferreira P."/>
            <person name="Findley K."/>
            <person name="Foster B."/>
            <person name="Gaskell J."/>
            <person name="Glotzer D."/>
            <person name="Gorecki P."/>
            <person name="Heitman J."/>
            <person name="Hesse C."/>
            <person name="Hori C."/>
            <person name="Igarashi K."/>
            <person name="Jurgens J.A."/>
            <person name="Kallen N."/>
            <person name="Kersten P."/>
            <person name="Kohler A."/>
            <person name="Kuees U."/>
            <person name="Kumar T.K.A."/>
            <person name="Kuo A."/>
            <person name="LaButti K."/>
            <person name="Larrondo L.F."/>
            <person name="Lindquist E."/>
            <person name="Ling A."/>
            <person name="Lombard V."/>
            <person name="Lucas S."/>
            <person name="Lundell T."/>
            <person name="Martin R."/>
            <person name="McLaughlin D.J."/>
            <person name="Morgenstern I."/>
            <person name="Morin E."/>
            <person name="Murat C."/>
            <person name="Nagy L.G."/>
            <person name="Nolan M."/>
            <person name="Ohm R.A."/>
            <person name="Patyshakuliyeva A."/>
            <person name="Rokas A."/>
            <person name="Ruiz-Duenas F.J."/>
            <person name="Sabat G."/>
            <person name="Salamov A."/>
            <person name="Samejima M."/>
            <person name="Schmutz J."/>
            <person name="Slot J.C."/>
            <person name="St John F."/>
            <person name="Stenlid J."/>
            <person name="Sun H."/>
            <person name="Sun S."/>
            <person name="Syed K."/>
            <person name="Tsang A."/>
            <person name="Wiebenga A."/>
            <person name="Young D."/>
            <person name="Pisabarro A."/>
            <person name="Eastwood D.C."/>
            <person name="Martin F."/>
            <person name="Cullen D."/>
            <person name="Grigoriev I.V."/>
            <person name="Hibbett D.S."/>
        </authorList>
    </citation>
    <scope>NUCLEOTIDE SEQUENCE [LARGE SCALE GENOMIC DNA]</scope>
    <source>
        <strain evidence="2">RWD-64-598 SS2</strain>
    </source>
</reference>
<accession>A0A5M3MLM9</accession>
<dbReference type="GeneID" id="19205603"/>
<feature type="non-terminal residue" evidence="1">
    <location>
        <position position="1"/>
    </location>
</feature>
<name>A0A5M3MLM9_CONPW</name>
<gene>
    <name evidence="1" type="ORF">CONPUDRAFT_166665</name>
</gene>
<comment type="caution">
    <text evidence="1">The sequence shown here is derived from an EMBL/GenBank/DDBJ whole genome shotgun (WGS) entry which is preliminary data.</text>
</comment>
<protein>
    <submittedName>
        <fullName evidence="1">Uncharacterized protein</fullName>
    </submittedName>
</protein>
<dbReference type="EMBL" id="JH711580">
    <property type="protein sequence ID" value="EIW80068.1"/>
    <property type="molecule type" value="Genomic_DNA"/>
</dbReference>
<sequence>QAPLARASRFLFNGEHGYDGQPIGEGRVHVPGQGSFAGIHYHNVHYADLSSTVRQRKPFTRIVDRSVCIYFGPSLF</sequence>
<proteinExistence type="predicted"/>
<evidence type="ECO:0000313" key="1">
    <source>
        <dbReference type="EMBL" id="EIW80068.1"/>
    </source>
</evidence>
<evidence type="ECO:0000313" key="2">
    <source>
        <dbReference type="Proteomes" id="UP000053558"/>
    </source>
</evidence>
<dbReference type="KEGG" id="cput:CONPUDRAFT_166665"/>
<dbReference type="AlphaFoldDB" id="A0A5M3MLM9"/>
<dbReference type="RefSeq" id="XP_007770352.1">
    <property type="nucleotide sequence ID" value="XM_007772162.1"/>
</dbReference>
<keyword evidence="2" id="KW-1185">Reference proteome</keyword>
<organism evidence="1 2">
    <name type="scientific">Coniophora puteana (strain RWD-64-598)</name>
    <name type="common">Brown rot fungus</name>
    <dbReference type="NCBI Taxonomy" id="741705"/>
    <lineage>
        <taxon>Eukaryota</taxon>
        <taxon>Fungi</taxon>
        <taxon>Dikarya</taxon>
        <taxon>Basidiomycota</taxon>
        <taxon>Agaricomycotina</taxon>
        <taxon>Agaricomycetes</taxon>
        <taxon>Agaricomycetidae</taxon>
        <taxon>Boletales</taxon>
        <taxon>Coniophorineae</taxon>
        <taxon>Coniophoraceae</taxon>
        <taxon>Coniophora</taxon>
    </lineage>
</organism>